<evidence type="ECO:0000256" key="3">
    <source>
        <dbReference type="ARBA" id="ARBA00012601"/>
    </source>
</evidence>
<keyword evidence="5" id="KW-0136">Cellulose degradation</keyword>
<evidence type="ECO:0000313" key="13">
    <source>
        <dbReference type="Proteomes" id="UP001152799"/>
    </source>
</evidence>
<proteinExistence type="inferred from homology"/>
<keyword evidence="13" id="KW-1185">Reference proteome</keyword>
<evidence type="ECO:0000256" key="7">
    <source>
        <dbReference type="ARBA" id="ARBA00023295"/>
    </source>
</evidence>
<dbReference type="PANTHER" id="PTHR39730:SF1">
    <property type="entry name" value="ENDOGLUCANASE 1"/>
    <property type="match status" value="1"/>
</dbReference>
<dbReference type="EMBL" id="OU892277">
    <property type="protein sequence ID" value="CAG9760808.1"/>
    <property type="molecule type" value="Genomic_DNA"/>
</dbReference>
<dbReference type="InterPro" id="IPR052288">
    <property type="entry name" value="GH45_Enzymes"/>
</dbReference>
<comment type="similarity">
    <text evidence="2">Belongs to the glycosyl hydrolase 45 (cellulase K) family.</text>
</comment>
<keyword evidence="4" id="KW-0378">Hydrolase</keyword>
<gene>
    <name evidence="12" type="ORF">CEUTPL_LOCUS1529</name>
</gene>
<evidence type="ECO:0000256" key="4">
    <source>
        <dbReference type="ARBA" id="ARBA00022801"/>
    </source>
</evidence>
<keyword evidence="10" id="KW-0732">Signal</keyword>
<keyword evidence="7" id="KW-0326">Glycosidase</keyword>
<evidence type="ECO:0000256" key="6">
    <source>
        <dbReference type="ARBA" id="ARBA00023277"/>
    </source>
</evidence>
<evidence type="ECO:0000259" key="11">
    <source>
        <dbReference type="PROSITE" id="PS01140"/>
    </source>
</evidence>
<dbReference type="Gene3D" id="2.40.40.10">
    <property type="entry name" value="RlpA-like domain"/>
    <property type="match status" value="1"/>
</dbReference>
<feature type="active site" description="Nucleophile" evidence="9">
    <location>
        <position position="45"/>
    </location>
</feature>
<dbReference type="InterPro" id="IPR036908">
    <property type="entry name" value="RlpA-like_sf"/>
</dbReference>
<dbReference type="PROSITE" id="PS01140">
    <property type="entry name" value="GLYCOSYL_HYDROL_F45"/>
    <property type="match status" value="1"/>
</dbReference>
<evidence type="ECO:0000256" key="10">
    <source>
        <dbReference type="SAM" id="SignalP"/>
    </source>
</evidence>
<evidence type="ECO:0000256" key="2">
    <source>
        <dbReference type="ARBA" id="ARBA00007793"/>
    </source>
</evidence>
<dbReference type="EC" id="3.2.1.4" evidence="3 9"/>
<dbReference type="OrthoDB" id="10035502at2759"/>
<dbReference type="PANTHER" id="PTHR39730">
    <property type="entry name" value="ENDOGLUCANASE 1"/>
    <property type="match status" value="1"/>
</dbReference>
<sequence>MLNITVSLLLSGLLLSDIRPIPSVDTEDQTQVQFNGFAKTTRYWDCCKPSCSWSANVHESKPVDSCQMNGVRRINNQAQSGCNGGPAFTCNNQQPWKVNNNLAYGFVAGSFKGGVDNSRCCTCYKLKFRNPRGKVMIVQVINTGGDLGHNHFDIQIPGGGVGVFNQGCHKQWNAPWDGWGKRYGGVGLERECDQLPWQLRDGCKFRWRFLQGADNPDVDFEQVGCPNELVSRTNCKK</sequence>
<evidence type="ECO:0000313" key="12">
    <source>
        <dbReference type="EMBL" id="CAG9760808.1"/>
    </source>
</evidence>
<dbReference type="AlphaFoldDB" id="A0A9N9MBD8"/>
<feature type="signal peptide" evidence="10">
    <location>
        <begin position="1"/>
        <end position="23"/>
    </location>
</feature>
<feature type="chain" id="PRO_5040421637" description="Cellulase" evidence="10">
    <location>
        <begin position="24"/>
        <end position="237"/>
    </location>
</feature>
<dbReference type="InterPro" id="IPR000334">
    <property type="entry name" value="Glyco_hydro_45"/>
</dbReference>
<feature type="domain" description="Glycosyl hydrolases family 45 active site" evidence="11">
    <location>
        <begin position="40"/>
        <end position="51"/>
    </location>
</feature>
<comment type="catalytic activity">
    <reaction evidence="1 9">
        <text>Endohydrolysis of (1-&gt;4)-beta-D-glucosidic linkages in cellulose, lichenin and cereal beta-D-glucans.</text>
        <dbReference type="EC" id="3.2.1.4"/>
    </reaction>
</comment>
<dbReference type="GO" id="GO:0030245">
    <property type="term" value="P:cellulose catabolic process"/>
    <property type="evidence" value="ECO:0007669"/>
    <property type="project" value="UniProtKB-KW"/>
</dbReference>
<evidence type="ECO:0000256" key="8">
    <source>
        <dbReference type="ARBA" id="ARBA00023326"/>
    </source>
</evidence>
<organism evidence="12 13">
    <name type="scientific">Ceutorhynchus assimilis</name>
    <name type="common">cabbage seed weevil</name>
    <dbReference type="NCBI Taxonomy" id="467358"/>
    <lineage>
        <taxon>Eukaryota</taxon>
        <taxon>Metazoa</taxon>
        <taxon>Ecdysozoa</taxon>
        <taxon>Arthropoda</taxon>
        <taxon>Hexapoda</taxon>
        <taxon>Insecta</taxon>
        <taxon>Pterygota</taxon>
        <taxon>Neoptera</taxon>
        <taxon>Endopterygota</taxon>
        <taxon>Coleoptera</taxon>
        <taxon>Polyphaga</taxon>
        <taxon>Cucujiformia</taxon>
        <taxon>Curculionidae</taxon>
        <taxon>Ceutorhynchinae</taxon>
        <taxon>Ceutorhynchus</taxon>
    </lineage>
</organism>
<name>A0A9N9MBD8_9CUCU</name>
<evidence type="ECO:0000256" key="9">
    <source>
        <dbReference type="PROSITE-ProRule" id="PRU10069"/>
    </source>
</evidence>
<dbReference type="SUPFAM" id="SSF50685">
    <property type="entry name" value="Barwin-like endoglucanases"/>
    <property type="match status" value="1"/>
</dbReference>
<evidence type="ECO:0000256" key="1">
    <source>
        <dbReference type="ARBA" id="ARBA00000966"/>
    </source>
</evidence>
<evidence type="ECO:0000256" key="5">
    <source>
        <dbReference type="ARBA" id="ARBA00023001"/>
    </source>
</evidence>
<reference evidence="12" key="1">
    <citation type="submission" date="2022-01" db="EMBL/GenBank/DDBJ databases">
        <authorList>
            <person name="King R."/>
        </authorList>
    </citation>
    <scope>NUCLEOTIDE SEQUENCE</scope>
</reference>
<dbReference type="Pfam" id="PF02015">
    <property type="entry name" value="Glyco_hydro_45"/>
    <property type="match status" value="1"/>
</dbReference>
<accession>A0A9N9MBD8</accession>
<protein>
    <recommendedName>
        <fullName evidence="3 9">Cellulase</fullName>
        <ecNumber evidence="3 9">3.2.1.4</ecNumber>
    </recommendedName>
</protein>
<keyword evidence="6" id="KW-0119">Carbohydrate metabolism</keyword>
<keyword evidence="8" id="KW-0624">Polysaccharide degradation</keyword>
<dbReference type="Proteomes" id="UP001152799">
    <property type="component" value="Chromosome 1"/>
</dbReference>
<dbReference type="GO" id="GO:0008810">
    <property type="term" value="F:cellulase activity"/>
    <property type="evidence" value="ECO:0007669"/>
    <property type="project" value="UniProtKB-EC"/>
</dbReference>